<dbReference type="GO" id="GO:0044283">
    <property type="term" value="P:small molecule biosynthetic process"/>
    <property type="evidence" value="ECO:0007669"/>
    <property type="project" value="UniProtKB-ARBA"/>
</dbReference>
<dbReference type="Proteomes" id="UP000654913">
    <property type="component" value="Chromosome 2"/>
</dbReference>
<reference evidence="4" key="2">
    <citation type="submission" date="2021-02" db="EMBL/GenBank/DDBJ databases">
        <title>Aspergillus puulaauensis MK2 genome sequence.</title>
        <authorList>
            <person name="Futagami T."/>
            <person name="Mori K."/>
            <person name="Kadooka C."/>
            <person name="Tanaka T."/>
        </authorList>
    </citation>
    <scope>NUCLEOTIDE SEQUENCE</scope>
    <source>
        <strain evidence="4">MK2</strain>
    </source>
</reference>
<evidence type="ECO:0000259" key="3">
    <source>
        <dbReference type="PROSITE" id="PS51471"/>
    </source>
</evidence>
<evidence type="ECO:0000313" key="5">
    <source>
        <dbReference type="Proteomes" id="UP000654913"/>
    </source>
</evidence>
<dbReference type="RefSeq" id="XP_041552079.1">
    <property type="nucleotide sequence ID" value="XM_041698945.1"/>
</dbReference>
<dbReference type="GeneID" id="64969890"/>
<dbReference type="InterPro" id="IPR027443">
    <property type="entry name" value="IPNS-like_sf"/>
</dbReference>
<name>A0A7R8AJQ0_9EURO</name>
<feature type="domain" description="Fe2OG dioxygenase" evidence="3">
    <location>
        <begin position="205"/>
        <end position="323"/>
    </location>
</feature>
<dbReference type="PRINTS" id="PR00682">
    <property type="entry name" value="IPNSYNTHASE"/>
</dbReference>
<dbReference type="PROSITE" id="PS51471">
    <property type="entry name" value="FE2OG_OXY"/>
    <property type="match status" value="1"/>
</dbReference>
<keyword evidence="2" id="KW-0560">Oxidoreductase</keyword>
<organism evidence="4 5">
    <name type="scientific">Aspergillus puulaauensis</name>
    <dbReference type="NCBI Taxonomy" id="1220207"/>
    <lineage>
        <taxon>Eukaryota</taxon>
        <taxon>Fungi</taxon>
        <taxon>Dikarya</taxon>
        <taxon>Ascomycota</taxon>
        <taxon>Pezizomycotina</taxon>
        <taxon>Eurotiomycetes</taxon>
        <taxon>Eurotiomycetidae</taxon>
        <taxon>Eurotiales</taxon>
        <taxon>Aspergillaceae</taxon>
        <taxon>Aspergillus</taxon>
    </lineage>
</organism>
<dbReference type="InterPro" id="IPR005123">
    <property type="entry name" value="Oxoglu/Fe-dep_dioxygenase_dom"/>
</dbReference>
<dbReference type="GO" id="GO:0016491">
    <property type="term" value="F:oxidoreductase activity"/>
    <property type="evidence" value="ECO:0007669"/>
    <property type="project" value="UniProtKB-KW"/>
</dbReference>
<keyword evidence="2" id="KW-0479">Metal-binding</keyword>
<gene>
    <name evidence="4" type="ORF">APUU_20317A</name>
</gene>
<evidence type="ECO:0000313" key="4">
    <source>
        <dbReference type="EMBL" id="BCS19885.1"/>
    </source>
</evidence>
<dbReference type="Pfam" id="PF14226">
    <property type="entry name" value="DIOX_N"/>
    <property type="match status" value="1"/>
</dbReference>
<comment type="similarity">
    <text evidence="1 2">Belongs to the iron/ascorbate-dependent oxidoreductase family.</text>
</comment>
<proteinExistence type="inferred from homology"/>
<dbReference type="AlphaFoldDB" id="A0A7R8AJQ0"/>
<dbReference type="KEGG" id="apuu:APUU_20317A"/>
<protein>
    <recommendedName>
        <fullName evidence="3">Fe2OG dioxygenase domain-containing protein</fullName>
    </recommendedName>
</protein>
<dbReference type="OrthoDB" id="288590at2759"/>
<keyword evidence="5" id="KW-1185">Reference proteome</keyword>
<dbReference type="PANTHER" id="PTHR47990">
    <property type="entry name" value="2-OXOGLUTARATE (2OG) AND FE(II)-DEPENDENT OXYGENASE SUPERFAMILY PROTEIN-RELATED"/>
    <property type="match status" value="1"/>
</dbReference>
<evidence type="ECO:0000256" key="2">
    <source>
        <dbReference type="RuleBase" id="RU003682"/>
    </source>
</evidence>
<dbReference type="Gene3D" id="2.60.120.330">
    <property type="entry name" value="B-lactam Antibiotic, Isopenicillin N Synthase, Chain"/>
    <property type="match status" value="1"/>
</dbReference>
<dbReference type="EMBL" id="AP024444">
    <property type="protein sequence ID" value="BCS19885.1"/>
    <property type="molecule type" value="Genomic_DNA"/>
</dbReference>
<dbReference type="SUPFAM" id="SSF51197">
    <property type="entry name" value="Clavaminate synthase-like"/>
    <property type="match status" value="1"/>
</dbReference>
<reference evidence="4" key="1">
    <citation type="submission" date="2021-01" db="EMBL/GenBank/DDBJ databases">
        <authorList>
            <consortium name="Aspergillus puulaauensis MK2 genome sequencing consortium"/>
            <person name="Kazuki M."/>
            <person name="Futagami T."/>
        </authorList>
    </citation>
    <scope>NUCLEOTIDE SEQUENCE</scope>
    <source>
        <strain evidence="4">MK2</strain>
    </source>
</reference>
<dbReference type="InterPro" id="IPR050231">
    <property type="entry name" value="Iron_ascorbate_oxido_reductase"/>
</dbReference>
<accession>A0A7R8AJQ0</accession>
<evidence type="ECO:0000256" key="1">
    <source>
        <dbReference type="ARBA" id="ARBA00008056"/>
    </source>
</evidence>
<dbReference type="Pfam" id="PF03171">
    <property type="entry name" value="2OG-FeII_Oxy"/>
    <property type="match status" value="1"/>
</dbReference>
<dbReference type="GO" id="GO:0046872">
    <property type="term" value="F:metal ion binding"/>
    <property type="evidence" value="ECO:0007669"/>
    <property type="project" value="UniProtKB-KW"/>
</dbReference>
<keyword evidence="2" id="KW-0408">Iron</keyword>
<dbReference type="InterPro" id="IPR044861">
    <property type="entry name" value="IPNS-like_FE2OG_OXY"/>
</dbReference>
<sequence>MGSIGPDHHDPQLATALSSNEAADMATLDCSKLKGSPSERSAALKQLDEALQSYGFIYLANHGVSQTLFDEAFAWINSYSERFFDLDSSTKNMIARPASESLDDHYGYAAYGVGHISQLVFGEEEVEKHHAASPDHKETLEVGNPHEPCGSGPNRWLPEDVFPGFRQFYEVFWDACNEVEKSLRQALCEILRIDINTLCRKQSLNFGHISFLHYPQMAVKSQDGKDLQRLNAHTDYGSLTLVFQDNVGGLEVHDGQLFRPVTPKTGTIVVNVGDMLEQQSNGRWKSALHQVVGPRKETMGEGLQTSKTVLDRYSIAYTGAVDPEVIIETLPGCEVPGRWKPSMADCDEEKPVTSYEWLQKRVAAEYHQT</sequence>
<dbReference type="InterPro" id="IPR026992">
    <property type="entry name" value="DIOX_N"/>
</dbReference>